<organism evidence="2 3">
    <name type="scientific">Umbelopsis ramanniana AG</name>
    <dbReference type="NCBI Taxonomy" id="1314678"/>
    <lineage>
        <taxon>Eukaryota</taxon>
        <taxon>Fungi</taxon>
        <taxon>Fungi incertae sedis</taxon>
        <taxon>Mucoromycota</taxon>
        <taxon>Mucoromycotina</taxon>
        <taxon>Umbelopsidomycetes</taxon>
        <taxon>Umbelopsidales</taxon>
        <taxon>Umbelopsidaceae</taxon>
        <taxon>Umbelopsis</taxon>
    </lineage>
</organism>
<dbReference type="AlphaFoldDB" id="A0AAD5HCL6"/>
<dbReference type="RefSeq" id="XP_051442312.1">
    <property type="nucleotide sequence ID" value="XM_051590898.1"/>
</dbReference>
<reference evidence="2" key="2">
    <citation type="journal article" date="2022" name="Proc. Natl. Acad. Sci. U.S.A.">
        <title>Diploid-dominant life cycles characterize the early evolution of Fungi.</title>
        <authorList>
            <person name="Amses K.R."/>
            <person name="Simmons D.R."/>
            <person name="Longcore J.E."/>
            <person name="Mondo S.J."/>
            <person name="Seto K."/>
            <person name="Jeronimo G.H."/>
            <person name="Bonds A.E."/>
            <person name="Quandt C.A."/>
            <person name="Davis W.J."/>
            <person name="Chang Y."/>
            <person name="Federici B.A."/>
            <person name="Kuo A."/>
            <person name="LaButti K."/>
            <person name="Pangilinan J."/>
            <person name="Andreopoulos W."/>
            <person name="Tritt A."/>
            <person name="Riley R."/>
            <person name="Hundley H."/>
            <person name="Johnson J."/>
            <person name="Lipzen A."/>
            <person name="Barry K."/>
            <person name="Lang B.F."/>
            <person name="Cuomo C.A."/>
            <person name="Buchler N.E."/>
            <person name="Grigoriev I.V."/>
            <person name="Spatafora J.W."/>
            <person name="Stajich J.E."/>
            <person name="James T.Y."/>
        </authorList>
    </citation>
    <scope>NUCLEOTIDE SEQUENCE</scope>
    <source>
        <strain evidence="2">AG</strain>
    </source>
</reference>
<proteinExistence type="predicted"/>
<evidence type="ECO:0000313" key="3">
    <source>
        <dbReference type="Proteomes" id="UP001206595"/>
    </source>
</evidence>
<evidence type="ECO:0000256" key="1">
    <source>
        <dbReference type="SAM" id="MobiDB-lite"/>
    </source>
</evidence>
<dbReference type="EMBL" id="MU620942">
    <property type="protein sequence ID" value="KAI8577308.1"/>
    <property type="molecule type" value="Genomic_DNA"/>
</dbReference>
<gene>
    <name evidence="2" type="ORF">K450DRAFT_252535</name>
</gene>
<feature type="region of interest" description="Disordered" evidence="1">
    <location>
        <begin position="1"/>
        <end position="54"/>
    </location>
</feature>
<comment type="caution">
    <text evidence="2">The sequence shown here is derived from an EMBL/GenBank/DDBJ whole genome shotgun (WGS) entry which is preliminary data.</text>
</comment>
<dbReference type="GeneID" id="75916241"/>
<sequence>MADPSPTLSSAELGQNQVHGVDNHTYGDEKATPSPYEGEVVSNSDHFAEKEPDQVLTSRNSMLGKLYQRFFSMGVEARGVERVLEDDRDPKNAINNLLMWFSVNTGMALS</sequence>
<name>A0AAD5HCL6_UMBRA</name>
<dbReference type="Proteomes" id="UP001206595">
    <property type="component" value="Unassembled WGS sequence"/>
</dbReference>
<feature type="compositionally biased region" description="Polar residues" evidence="1">
    <location>
        <begin position="1"/>
        <end position="18"/>
    </location>
</feature>
<accession>A0AAD5HCL6</accession>
<keyword evidence="3" id="KW-1185">Reference proteome</keyword>
<reference evidence="2" key="1">
    <citation type="submission" date="2021-06" db="EMBL/GenBank/DDBJ databases">
        <authorList>
            <consortium name="DOE Joint Genome Institute"/>
            <person name="Mondo S.J."/>
            <person name="Amses K.R."/>
            <person name="Simmons D.R."/>
            <person name="Longcore J.E."/>
            <person name="Seto K."/>
            <person name="Alves G.H."/>
            <person name="Bonds A.E."/>
            <person name="Quandt C.A."/>
            <person name="Davis W.J."/>
            <person name="Chang Y."/>
            <person name="Letcher P.M."/>
            <person name="Powell M.J."/>
            <person name="Kuo A."/>
            <person name="Labutti K."/>
            <person name="Pangilinan J."/>
            <person name="Andreopoulos W."/>
            <person name="Tritt A."/>
            <person name="Riley R."/>
            <person name="Hundley H."/>
            <person name="Johnson J."/>
            <person name="Lipzen A."/>
            <person name="Barry K."/>
            <person name="Berbee M.L."/>
            <person name="Buchler N.E."/>
            <person name="Grigoriev I.V."/>
            <person name="Spatafora J.W."/>
            <person name="Stajich J.E."/>
            <person name="James T.Y."/>
        </authorList>
    </citation>
    <scope>NUCLEOTIDE SEQUENCE</scope>
    <source>
        <strain evidence="2">AG</strain>
    </source>
</reference>
<evidence type="ECO:0000313" key="2">
    <source>
        <dbReference type="EMBL" id="KAI8577308.1"/>
    </source>
</evidence>
<feature type="compositionally biased region" description="Basic and acidic residues" evidence="1">
    <location>
        <begin position="21"/>
        <end position="31"/>
    </location>
</feature>
<protein>
    <submittedName>
        <fullName evidence="2">Uncharacterized protein</fullName>
    </submittedName>
</protein>